<dbReference type="InterPro" id="IPR050266">
    <property type="entry name" value="AB_hydrolase_sf"/>
</dbReference>
<dbReference type="SUPFAM" id="SSF53474">
    <property type="entry name" value="alpha/beta-Hydrolases"/>
    <property type="match status" value="1"/>
</dbReference>
<name>A0ABQ3Z638_9ACTN</name>
<reference evidence="3 4" key="1">
    <citation type="submission" date="2021-01" db="EMBL/GenBank/DDBJ databases">
        <title>Whole genome shotgun sequence of Actinoplanes durhamensis NBRC 14914.</title>
        <authorList>
            <person name="Komaki H."/>
            <person name="Tamura T."/>
        </authorList>
    </citation>
    <scope>NUCLEOTIDE SEQUENCE [LARGE SCALE GENOMIC DNA]</scope>
    <source>
        <strain evidence="3 4">NBRC 14914</strain>
    </source>
</reference>
<dbReference type="PRINTS" id="PR00111">
    <property type="entry name" value="ABHYDROLASE"/>
</dbReference>
<proteinExistence type="predicted"/>
<protein>
    <submittedName>
        <fullName evidence="3">Alpha/beta hydrolase</fullName>
    </submittedName>
</protein>
<dbReference type="PANTHER" id="PTHR43798">
    <property type="entry name" value="MONOACYLGLYCEROL LIPASE"/>
    <property type="match status" value="1"/>
</dbReference>
<organism evidence="3 4">
    <name type="scientific">Paractinoplanes durhamensis</name>
    <dbReference type="NCBI Taxonomy" id="113563"/>
    <lineage>
        <taxon>Bacteria</taxon>
        <taxon>Bacillati</taxon>
        <taxon>Actinomycetota</taxon>
        <taxon>Actinomycetes</taxon>
        <taxon>Micromonosporales</taxon>
        <taxon>Micromonosporaceae</taxon>
        <taxon>Paractinoplanes</taxon>
    </lineage>
</organism>
<sequence>MRPGAPPLIVFIAALGDGGDVWKPVISQLPGAAVFTYDRPGCGDAPARPAPNPPLPFSAFADELATLLDERGVAEPFVLVGHSIGGSIARAFADRHPHRVAGLVFVDASLSQSLTWPQTDFFVDGDGPGATTVDVITGHVELLQTTPLNVPAVVLTRRRHWWIPNFEAIPHPALDDLWHVSQQILARDWHAPLIVAENSGHYVPLDAPDLVAQAIDGVARAIRNSTPVTLDARQIAKASGTIRP</sequence>
<dbReference type="PANTHER" id="PTHR43798:SF31">
    <property type="entry name" value="AB HYDROLASE SUPERFAMILY PROTEIN YCLE"/>
    <property type="match status" value="1"/>
</dbReference>
<dbReference type="EMBL" id="BOML01000053">
    <property type="protein sequence ID" value="GIE05241.1"/>
    <property type="molecule type" value="Genomic_DNA"/>
</dbReference>
<evidence type="ECO:0000313" key="3">
    <source>
        <dbReference type="EMBL" id="GIE05241.1"/>
    </source>
</evidence>
<accession>A0ABQ3Z638</accession>
<feature type="domain" description="AB hydrolase-1" evidence="2">
    <location>
        <begin position="7"/>
        <end position="120"/>
    </location>
</feature>
<dbReference type="GO" id="GO:0016787">
    <property type="term" value="F:hydrolase activity"/>
    <property type="evidence" value="ECO:0007669"/>
    <property type="project" value="UniProtKB-KW"/>
</dbReference>
<dbReference type="Gene3D" id="3.40.50.1820">
    <property type="entry name" value="alpha/beta hydrolase"/>
    <property type="match status" value="1"/>
</dbReference>
<gene>
    <name evidence="3" type="ORF">Adu01nite_65910</name>
</gene>
<keyword evidence="1 3" id="KW-0378">Hydrolase</keyword>
<evidence type="ECO:0000313" key="4">
    <source>
        <dbReference type="Proteomes" id="UP000637628"/>
    </source>
</evidence>
<dbReference type="InterPro" id="IPR029058">
    <property type="entry name" value="AB_hydrolase_fold"/>
</dbReference>
<evidence type="ECO:0000256" key="1">
    <source>
        <dbReference type="ARBA" id="ARBA00022801"/>
    </source>
</evidence>
<keyword evidence="4" id="KW-1185">Reference proteome</keyword>
<comment type="caution">
    <text evidence="3">The sequence shown here is derived from an EMBL/GenBank/DDBJ whole genome shotgun (WGS) entry which is preliminary data.</text>
</comment>
<dbReference type="Pfam" id="PF00561">
    <property type="entry name" value="Abhydrolase_1"/>
    <property type="match status" value="1"/>
</dbReference>
<dbReference type="Proteomes" id="UP000637628">
    <property type="component" value="Unassembled WGS sequence"/>
</dbReference>
<evidence type="ECO:0000259" key="2">
    <source>
        <dbReference type="Pfam" id="PF00561"/>
    </source>
</evidence>
<dbReference type="InterPro" id="IPR000073">
    <property type="entry name" value="AB_hydrolase_1"/>
</dbReference>